<proteinExistence type="predicted"/>
<comment type="caution">
    <text evidence="3">The sequence shown here is derived from an EMBL/GenBank/DDBJ whole genome shotgun (WGS) entry which is preliminary data.</text>
</comment>
<dbReference type="InterPro" id="IPR011037">
    <property type="entry name" value="Pyrv_Knase-like_insert_dom_sf"/>
</dbReference>
<dbReference type="GO" id="GO:0030170">
    <property type="term" value="F:pyridoxal phosphate binding"/>
    <property type="evidence" value="ECO:0007669"/>
    <property type="project" value="InterPro"/>
</dbReference>
<sequence>MANSSGVKDHILLTKLFIYPVKSCAGISLDKWHIDIHKSCLYLDREWTMIDRNGYALTQMRHPKMCKIIPKINLDKNQLVISAPNMISDLFIDLNEGANVKGDISDSLPLRLCGTDRWGYVYDQQVQQWLSKAMGTYANLARRCLKINYFNEGDFLLINEQSVQSIDSELPDEQITFDRFRPNFLFDHQQPYVEENWLQLQIGTCLFQSTGLCNRCVQVNVDQQSCSKQSQLFKKLKEYRQTNFGLMLKYVQTAVEIELLPQISVVKRGRRSVHWKFNGDCEYIDGPRIVFVCPCGGRLEPLRIHQAHDTEYLEIHYADGHTEIETGPISIYDDPLKIVSIEKKQMIKLDANEIIILYTQKKIDNTFAEKVLPDSSLRQIVKGPCMYAPKPNEWIHEFIWHGEQEEHKARIVPGAKVFKKLRLIPDQFYYNISDVRTSDDALITVKLMIFFELVDVETMLNNTHDPISDFINAICADVIAFASVRKYETFLENANQLNQLETYPQLMTRSESVGYKINKVVFRGYLATDKLQHMNDSAIESRTKLRLEDETERQLQLLEDMKLEKRYDRSQKERKMEMETIAHTLELAKQKHTAHLLEKEAENRVEREHQELLHNDEVKFYQNLKTMQVDLTQIIVAQNRNPDKLIQIVDDGNQKNKGIRSENIQFVEHL</sequence>
<reference evidence="3" key="1">
    <citation type="submission" date="2021-02" db="EMBL/GenBank/DDBJ databases">
        <authorList>
            <person name="Nowell W R."/>
        </authorList>
    </citation>
    <scope>NUCLEOTIDE SEQUENCE</scope>
</reference>
<evidence type="ECO:0000259" key="1">
    <source>
        <dbReference type="PROSITE" id="PS51340"/>
    </source>
</evidence>
<dbReference type="Proteomes" id="UP000663829">
    <property type="component" value="Unassembled WGS sequence"/>
</dbReference>
<keyword evidence="6" id="KW-1185">Reference proteome</keyword>
<evidence type="ECO:0000313" key="6">
    <source>
        <dbReference type="Proteomes" id="UP000663829"/>
    </source>
</evidence>
<name>A0A815AEU1_9BILA</name>
<dbReference type="GO" id="GO:0030151">
    <property type="term" value="F:molybdenum ion binding"/>
    <property type="evidence" value="ECO:0007669"/>
    <property type="project" value="InterPro"/>
</dbReference>
<gene>
    <name evidence="3" type="ORF">GPM918_LOCUS26362</name>
    <name evidence="2" type="ORF">OVA965_LOCUS20866</name>
    <name evidence="5" type="ORF">SRO942_LOCUS26492</name>
    <name evidence="4" type="ORF">TMI583_LOCUS21376</name>
</gene>
<dbReference type="Pfam" id="PF03473">
    <property type="entry name" value="MOSC"/>
    <property type="match status" value="1"/>
</dbReference>
<dbReference type="SUPFAM" id="SSF141673">
    <property type="entry name" value="MOSC N-terminal domain-like"/>
    <property type="match status" value="1"/>
</dbReference>
<dbReference type="EMBL" id="CAJNOK010011235">
    <property type="protein sequence ID" value="CAF1135529.1"/>
    <property type="molecule type" value="Genomic_DNA"/>
</dbReference>
<dbReference type="AlphaFoldDB" id="A0A815AEU1"/>
<accession>A0A815AEU1</accession>
<evidence type="ECO:0000313" key="2">
    <source>
        <dbReference type="EMBL" id="CAF1135529.1"/>
    </source>
</evidence>
<dbReference type="OrthoDB" id="10266334at2759"/>
<dbReference type="SUPFAM" id="SSF50800">
    <property type="entry name" value="PK beta-barrel domain-like"/>
    <property type="match status" value="1"/>
</dbReference>
<dbReference type="InterPro" id="IPR005303">
    <property type="entry name" value="MOCOS_middle"/>
</dbReference>
<organism evidence="3 6">
    <name type="scientific">Didymodactylos carnosus</name>
    <dbReference type="NCBI Taxonomy" id="1234261"/>
    <lineage>
        <taxon>Eukaryota</taxon>
        <taxon>Metazoa</taxon>
        <taxon>Spiralia</taxon>
        <taxon>Gnathifera</taxon>
        <taxon>Rotifera</taxon>
        <taxon>Eurotatoria</taxon>
        <taxon>Bdelloidea</taxon>
        <taxon>Philodinida</taxon>
        <taxon>Philodinidae</taxon>
        <taxon>Didymodactylos</taxon>
    </lineage>
</organism>
<feature type="domain" description="MOSC" evidence="1">
    <location>
        <begin position="123"/>
        <end position="266"/>
    </location>
</feature>
<dbReference type="GO" id="GO:0003824">
    <property type="term" value="F:catalytic activity"/>
    <property type="evidence" value="ECO:0007669"/>
    <property type="project" value="InterPro"/>
</dbReference>
<dbReference type="EMBL" id="CAJNOQ010010586">
    <property type="protein sequence ID" value="CAF1255845.1"/>
    <property type="molecule type" value="Genomic_DNA"/>
</dbReference>
<dbReference type="Proteomes" id="UP000682733">
    <property type="component" value="Unassembled WGS sequence"/>
</dbReference>
<dbReference type="Pfam" id="PF03476">
    <property type="entry name" value="MOSC_N"/>
    <property type="match status" value="1"/>
</dbReference>
<dbReference type="PROSITE" id="PS51340">
    <property type="entry name" value="MOSC"/>
    <property type="match status" value="1"/>
</dbReference>
<evidence type="ECO:0000313" key="4">
    <source>
        <dbReference type="EMBL" id="CAF3923957.1"/>
    </source>
</evidence>
<evidence type="ECO:0000313" key="3">
    <source>
        <dbReference type="EMBL" id="CAF1255845.1"/>
    </source>
</evidence>
<dbReference type="Proteomes" id="UP000681722">
    <property type="component" value="Unassembled WGS sequence"/>
</dbReference>
<protein>
    <recommendedName>
        <fullName evidence="1">MOSC domain-containing protein</fullName>
    </recommendedName>
</protein>
<dbReference type="Proteomes" id="UP000677228">
    <property type="component" value="Unassembled WGS sequence"/>
</dbReference>
<evidence type="ECO:0000313" key="5">
    <source>
        <dbReference type="EMBL" id="CAF4028195.1"/>
    </source>
</evidence>
<dbReference type="EMBL" id="CAJOBC010016479">
    <property type="protein sequence ID" value="CAF4028195.1"/>
    <property type="molecule type" value="Genomic_DNA"/>
</dbReference>
<dbReference type="InterPro" id="IPR005302">
    <property type="entry name" value="MoCF_Sase_C"/>
</dbReference>
<dbReference type="EMBL" id="CAJOBA010023838">
    <property type="protein sequence ID" value="CAF3923957.1"/>
    <property type="molecule type" value="Genomic_DNA"/>
</dbReference>